<protein>
    <recommendedName>
        <fullName evidence="10">Phosphatidic acid phosphatase type 2/haloperoxidase domain-containing protein</fullName>
    </recommendedName>
</protein>
<dbReference type="InterPro" id="IPR000326">
    <property type="entry name" value="PAP2/HPO"/>
</dbReference>
<evidence type="ECO:0000256" key="9">
    <source>
        <dbReference type="SAM" id="Phobius"/>
    </source>
</evidence>
<feature type="transmembrane region" description="Helical" evidence="9">
    <location>
        <begin position="140"/>
        <end position="159"/>
    </location>
</feature>
<feature type="transmembrane region" description="Helical" evidence="9">
    <location>
        <begin position="212"/>
        <end position="234"/>
    </location>
</feature>
<dbReference type="PANTHER" id="PTHR14969">
    <property type="entry name" value="SPHINGOSINE-1-PHOSPHATE PHOSPHOHYDROLASE"/>
    <property type="match status" value="1"/>
</dbReference>
<evidence type="ECO:0000256" key="4">
    <source>
        <dbReference type="ARBA" id="ARBA00022824"/>
    </source>
</evidence>
<dbReference type="Pfam" id="PF01569">
    <property type="entry name" value="PAP2"/>
    <property type="match status" value="1"/>
</dbReference>
<dbReference type="SMART" id="SM00014">
    <property type="entry name" value="acidPPc"/>
    <property type="match status" value="1"/>
</dbReference>
<evidence type="ECO:0000256" key="2">
    <source>
        <dbReference type="ARBA" id="ARBA00022692"/>
    </source>
</evidence>
<keyword evidence="5 9" id="KW-1133">Transmembrane helix</keyword>
<evidence type="ECO:0000256" key="1">
    <source>
        <dbReference type="ARBA" id="ARBA00004477"/>
    </source>
</evidence>
<evidence type="ECO:0000313" key="11">
    <source>
        <dbReference type="EMBL" id="KAF5318617.1"/>
    </source>
</evidence>
<evidence type="ECO:0000256" key="6">
    <source>
        <dbReference type="ARBA" id="ARBA00023136"/>
    </source>
</evidence>
<comment type="subcellular location">
    <subcellularLocation>
        <location evidence="1">Endoplasmic reticulum membrane</location>
        <topology evidence="1">Multi-pass membrane protein</topology>
    </subcellularLocation>
</comment>
<organism evidence="11 12">
    <name type="scientific">Psilocybe cf. subviscida</name>
    <dbReference type="NCBI Taxonomy" id="2480587"/>
    <lineage>
        <taxon>Eukaryota</taxon>
        <taxon>Fungi</taxon>
        <taxon>Dikarya</taxon>
        <taxon>Basidiomycota</taxon>
        <taxon>Agaricomycotina</taxon>
        <taxon>Agaricomycetes</taxon>
        <taxon>Agaricomycetidae</taxon>
        <taxon>Agaricales</taxon>
        <taxon>Agaricineae</taxon>
        <taxon>Strophariaceae</taxon>
        <taxon>Psilocybe</taxon>
    </lineage>
</organism>
<reference evidence="11 12" key="1">
    <citation type="journal article" date="2020" name="ISME J.">
        <title>Uncovering the hidden diversity of litter-decomposition mechanisms in mushroom-forming fungi.</title>
        <authorList>
            <person name="Floudas D."/>
            <person name="Bentzer J."/>
            <person name="Ahren D."/>
            <person name="Johansson T."/>
            <person name="Persson P."/>
            <person name="Tunlid A."/>
        </authorList>
    </citation>
    <scope>NUCLEOTIDE SEQUENCE [LARGE SCALE GENOMIC DNA]</scope>
    <source>
        <strain evidence="11 12">CBS 101986</strain>
    </source>
</reference>
<dbReference type="CDD" id="cd03388">
    <property type="entry name" value="PAP2_SPPase1"/>
    <property type="match status" value="1"/>
</dbReference>
<keyword evidence="12" id="KW-1185">Reference proteome</keyword>
<feature type="domain" description="Phosphatidic acid phosphatase type 2/haloperoxidase" evidence="10">
    <location>
        <begin position="139"/>
        <end position="262"/>
    </location>
</feature>
<dbReference type="AlphaFoldDB" id="A0A8H5B8L9"/>
<feature type="transmembrane region" description="Helical" evidence="9">
    <location>
        <begin position="344"/>
        <end position="365"/>
    </location>
</feature>
<feature type="transmembrane region" description="Helical" evidence="9">
    <location>
        <begin position="583"/>
        <end position="601"/>
    </location>
</feature>
<sequence length="617" mass="67549">MDRAKRTHFTLSGPPSEASSRSPSPAPACPLPQKNGTATANNGYLDLKTRLRSLEGEVIPDSQRKDVYDATLSWWQAGLRRRLVATVKWESEVIAKMQEKIRTPWLDAYFVYSSTLGTHTFFMTILPALFFFGYPELGRGLLLVLGLGIYLSSVVKDLFCSPRPFAPPVTRLTIGTHHLEYGFPSTHSTNSVSIALFFFAEVHRLASAPEPAISYGVYLLSCGILTFYAFSVVFGRLYTAMHSFTDVVVGVLLGAAIWWWQTSWSGIPIIIASSSIFHWLLSTLSFGSVQSSGELLVYFGKGLGLGNSIENWIQTAGWEVAFILIPSCLFAVHVHPQPVDDCPCFEDAIAILSALLGALVANWTVNFARIGLPFTGKVVVTPGSGWILQLGEWVQVERDWTDILTWWGVAASKMAIGIFAIFVWRLLAKSALHIILPPTFRLLARAFQLPHRRFYTPATEYKSVPSEFHSPGKGGGFGLHPIPSVIDLPSSAGVSVEVGGIGSGVESHNGRYQPTTNGTSYNSDLKMRFSPLANEKALLNSRSTHVSSLHDKERNSKDCVVGNGHPGAVAPTKHYDADVLTKVIVYAGISVIATEIMPFIFDLLGWGVKSWPPTISS</sequence>
<comment type="similarity">
    <text evidence="7">Belongs to the type 2 lipid phosphate phosphatase family.</text>
</comment>
<evidence type="ECO:0000256" key="3">
    <source>
        <dbReference type="ARBA" id="ARBA00022801"/>
    </source>
</evidence>
<evidence type="ECO:0000256" key="7">
    <source>
        <dbReference type="ARBA" id="ARBA00038324"/>
    </source>
</evidence>
<evidence type="ECO:0000256" key="5">
    <source>
        <dbReference type="ARBA" id="ARBA00022989"/>
    </source>
</evidence>
<gene>
    <name evidence="11" type="ORF">D9619_010973</name>
</gene>
<keyword evidence="2 9" id="KW-0812">Transmembrane</keyword>
<feature type="transmembrane region" description="Helical" evidence="9">
    <location>
        <begin position="267"/>
        <end position="289"/>
    </location>
</feature>
<dbReference type="SUPFAM" id="SSF48317">
    <property type="entry name" value="Acid phosphatase/Vanadium-dependent haloperoxidase"/>
    <property type="match status" value="1"/>
</dbReference>
<evidence type="ECO:0000256" key="8">
    <source>
        <dbReference type="SAM" id="MobiDB-lite"/>
    </source>
</evidence>
<feature type="transmembrane region" description="Helical" evidence="9">
    <location>
        <begin position="312"/>
        <end position="332"/>
    </location>
</feature>
<feature type="region of interest" description="Disordered" evidence="8">
    <location>
        <begin position="1"/>
        <end position="40"/>
    </location>
</feature>
<dbReference type="PANTHER" id="PTHR14969:SF28">
    <property type="entry name" value="DIHYDROSPHINGOSINE 1-PHOSPHATE PHOSPHATASE LCB3-RELATED"/>
    <property type="match status" value="1"/>
</dbReference>
<keyword evidence="3" id="KW-0378">Hydrolase</keyword>
<accession>A0A8H5B8L9</accession>
<dbReference type="Gene3D" id="1.20.144.10">
    <property type="entry name" value="Phosphatidic acid phosphatase type 2/haloperoxidase"/>
    <property type="match status" value="1"/>
</dbReference>
<dbReference type="EMBL" id="JAACJJ010000030">
    <property type="protein sequence ID" value="KAF5318617.1"/>
    <property type="molecule type" value="Genomic_DNA"/>
</dbReference>
<feature type="transmembrane region" description="Helical" evidence="9">
    <location>
        <begin position="403"/>
        <end position="427"/>
    </location>
</feature>
<feature type="transmembrane region" description="Helical" evidence="9">
    <location>
        <begin position="240"/>
        <end position="260"/>
    </location>
</feature>
<dbReference type="GO" id="GO:0042392">
    <property type="term" value="F:sphingosine-1-phosphate phosphatase activity"/>
    <property type="evidence" value="ECO:0007669"/>
    <property type="project" value="TreeGrafter"/>
</dbReference>
<dbReference type="Proteomes" id="UP000567179">
    <property type="component" value="Unassembled WGS sequence"/>
</dbReference>
<evidence type="ECO:0000313" key="12">
    <source>
        <dbReference type="Proteomes" id="UP000567179"/>
    </source>
</evidence>
<dbReference type="InterPro" id="IPR036938">
    <property type="entry name" value="PAP2/HPO_sf"/>
</dbReference>
<comment type="caution">
    <text evidence="11">The sequence shown here is derived from an EMBL/GenBank/DDBJ whole genome shotgun (WGS) entry which is preliminary data.</text>
</comment>
<keyword evidence="4" id="KW-0256">Endoplasmic reticulum</keyword>
<dbReference type="GO" id="GO:0005789">
    <property type="term" value="C:endoplasmic reticulum membrane"/>
    <property type="evidence" value="ECO:0007669"/>
    <property type="project" value="UniProtKB-SubCell"/>
</dbReference>
<keyword evidence="6 9" id="KW-0472">Membrane</keyword>
<feature type="compositionally biased region" description="Low complexity" evidence="8">
    <location>
        <begin position="12"/>
        <end position="23"/>
    </location>
</feature>
<name>A0A8H5B8L9_9AGAR</name>
<proteinExistence type="inferred from homology"/>
<evidence type="ECO:0000259" key="10">
    <source>
        <dbReference type="SMART" id="SM00014"/>
    </source>
</evidence>
<dbReference type="OrthoDB" id="301434at2759"/>
<feature type="transmembrane region" description="Helical" evidence="9">
    <location>
        <begin position="109"/>
        <end position="134"/>
    </location>
</feature>